<evidence type="ECO:0000256" key="2">
    <source>
        <dbReference type="ARBA" id="ARBA00012513"/>
    </source>
</evidence>
<evidence type="ECO:0000256" key="6">
    <source>
        <dbReference type="ARBA" id="ARBA00022729"/>
    </source>
</evidence>
<evidence type="ECO:0000256" key="1">
    <source>
        <dbReference type="ARBA" id="ARBA00004479"/>
    </source>
</evidence>
<dbReference type="InterPro" id="IPR032872">
    <property type="entry name" value="WAK_assoc_C"/>
</dbReference>
<evidence type="ECO:0000256" key="15">
    <source>
        <dbReference type="SAM" id="Phobius"/>
    </source>
</evidence>
<dbReference type="InterPro" id="IPR008271">
    <property type="entry name" value="Ser/Thr_kinase_AS"/>
</dbReference>
<keyword evidence="11 15" id="KW-0472">Membrane</keyword>
<dbReference type="EMBL" id="JBEDUW010000005">
    <property type="protein sequence ID" value="KAK9926336.1"/>
    <property type="molecule type" value="Genomic_DNA"/>
</dbReference>
<sequence>MAMPKPNRLFLRLRAPIFFIFFFSSRCEDDHQYTQCKLPFNCGLLKNVTYPFWGGTNRSQDCGRLGFELINCEEEDQFPRIKIANLDFHVSNISSQELLHTMTIARSDLWDTPCTQNLVNTTLDYNRFSYVQTVRNLTLYYGCVPQNESVLNNFTCKIDGMPKDRNITYYTDDSLSRVTLPGRPTCITKIRVPIVWDGFDVLPKNATEEVEKVLRRGFQVDYSADWDLCRACVNSNGTCVSNSTTDSFLCLCGDRSYNSTCPIHDSSYYDACKPQTCGNGPNISYPSFKLACNDQNPVLTISDDDYIIRDIFYSNHSFLVANSVAFKEDEYCPLPLHNLSLDQTPFSYSSTHVDFSFFYNCSQEPVDYMHTYAISCSSNSTFHSFATFHKEAVEYMNHTLLDSCESSVDVPVDDHEAAGVDTLLEMSYTEILKMGFLLNWIPQNCSNCVTSGGRCGFNDNEFVCFCSDRTHDKTCDDGEKLYWGIKVVVGVCSAFVTIAVMCSIFLLWQRCRNRKRYGQKKALIYEFMPNGSLEKFIYKDSNPLKTTPHLELEGLFQIATGIARGLEYLHRGCNTLILHFDIKPHNILLDENFCPKISDFGLSKLCTRKESIISMLDARGTIGYIAPEVFCRNFGRVSAKSDVYSYGMMILEMVGGRKNVDTQVSHTSEIYFPDWVYEHLEQGSNFGLLNAVTEEEKEIARKMILVGLWCIQTKPSVRPSMSKVIDMLEGSIEALQIPPKPILSSPVRSLPLESTTLSTLN</sequence>
<dbReference type="GO" id="GO:0005524">
    <property type="term" value="F:ATP binding"/>
    <property type="evidence" value="ECO:0007669"/>
    <property type="project" value="UniProtKB-KW"/>
</dbReference>
<keyword evidence="19" id="KW-1185">Reference proteome</keyword>
<dbReference type="Gene3D" id="1.10.510.10">
    <property type="entry name" value="Transferase(Phosphotransferase) domain 1"/>
    <property type="match status" value="1"/>
</dbReference>
<dbReference type="SMART" id="SM00220">
    <property type="entry name" value="S_TKc"/>
    <property type="match status" value="1"/>
</dbReference>
<dbReference type="GO" id="GO:0030247">
    <property type="term" value="F:polysaccharide binding"/>
    <property type="evidence" value="ECO:0007669"/>
    <property type="project" value="InterPro"/>
</dbReference>
<evidence type="ECO:0000256" key="5">
    <source>
        <dbReference type="ARBA" id="ARBA00022692"/>
    </source>
</evidence>
<evidence type="ECO:0000256" key="14">
    <source>
        <dbReference type="ARBA" id="ARBA00048679"/>
    </source>
</evidence>
<keyword evidence="4" id="KW-0808">Transferase</keyword>
<gene>
    <name evidence="18" type="ORF">M0R45_023573</name>
</gene>
<proteinExistence type="predicted"/>
<evidence type="ECO:0000256" key="10">
    <source>
        <dbReference type="ARBA" id="ARBA00022989"/>
    </source>
</evidence>
<evidence type="ECO:0000256" key="3">
    <source>
        <dbReference type="ARBA" id="ARBA00022527"/>
    </source>
</evidence>
<dbReference type="GO" id="GO:0016020">
    <property type="term" value="C:membrane"/>
    <property type="evidence" value="ECO:0007669"/>
    <property type="project" value="UniProtKB-SubCell"/>
</dbReference>
<feature type="chain" id="PRO_5043934828" description="non-specific serine/threonine protein kinase" evidence="16">
    <location>
        <begin position="28"/>
        <end position="761"/>
    </location>
</feature>
<reference evidence="18 19" key="1">
    <citation type="journal article" date="2023" name="G3 (Bethesda)">
        <title>A chromosome-length genome assembly and annotation of blackberry (Rubus argutus, cv. 'Hillquist').</title>
        <authorList>
            <person name="Bruna T."/>
            <person name="Aryal R."/>
            <person name="Dudchenko O."/>
            <person name="Sargent D.J."/>
            <person name="Mead D."/>
            <person name="Buti M."/>
            <person name="Cavallini A."/>
            <person name="Hytonen T."/>
            <person name="Andres J."/>
            <person name="Pham M."/>
            <person name="Weisz D."/>
            <person name="Mascagni F."/>
            <person name="Usai G."/>
            <person name="Natali L."/>
            <person name="Bassil N."/>
            <person name="Fernandez G.E."/>
            <person name="Lomsadze A."/>
            <person name="Armour M."/>
            <person name="Olukolu B."/>
            <person name="Poorten T."/>
            <person name="Britton C."/>
            <person name="Davik J."/>
            <person name="Ashrafi H."/>
            <person name="Aiden E.L."/>
            <person name="Borodovsky M."/>
            <person name="Worthington M."/>
        </authorList>
    </citation>
    <scope>NUCLEOTIDE SEQUENCE [LARGE SCALE GENOMIC DNA]</scope>
    <source>
        <strain evidence="18">PI 553951</strain>
    </source>
</reference>
<dbReference type="InterPro" id="IPR000719">
    <property type="entry name" value="Prot_kinase_dom"/>
</dbReference>
<organism evidence="18 19">
    <name type="scientific">Rubus argutus</name>
    <name type="common">Southern blackberry</name>
    <dbReference type="NCBI Taxonomy" id="59490"/>
    <lineage>
        <taxon>Eukaryota</taxon>
        <taxon>Viridiplantae</taxon>
        <taxon>Streptophyta</taxon>
        <taxon>Embryophyta</taxon>
        <taxon>Tracheophyta</taxon>
        <taxon>Spermatophyta</taxon>
        <taxon>Magnoliopsida</taxon>
        <taxon>eudicotyledons</taxon>
        <taxon>Gunneridae</taxon>
        <taxon>Pentapetalae</taxon>
        <taxon>rosids</taxon>
        <taxon>fabids</taxon>
        <taxon>Rosales</taxon>
        <taxon>Rosaceae</taxon>
        <taxon>Rosoideae</taxon>
        <taxon>Rosoideae incertae sedis</taxon>
        <taxon>Rubus</taxon>
    </lineage>
</organism>
<comment type="subcellular location">
    <subcellularLocation>
        <location evidence="1">Membrane</location>
        <topology evidence="1">Single-pass type I membrane protein</topology>
    </subcellularLocation>
</comment>
<evidence type="ECO:0000313" key="19">
    <source>
        <dbReference type="Proteomes" id="UP001457282"/>
    </source>
</evidence>
<evidence type="ECO:0000256" key="11">
    <source>
        <dbReference type="ARBA" id="ARBA00023136"/>
    </source>
</evidence>
<evidence type="ECO:0000256" key="16">
    <source>
        <dbReference type="SAM" id="SignalP"/>
    </source>
</evidence>
<comment type="caution">
    <text evidence="18">The sequence shown here is derived from an EMBL/GenBank/DDBJ whole genome shotgun (WGS) entry which is preliminary data.</text>
</comment>
<accession>A0AAW1WRQ0</accession>
<keyword evidence="3" id="KW-0723">Serine/threonine-protein kinase</keyword>
<dbReference type="Proteomes" id="UP001457282">
    <property type="component" value="Unassembled WGS sequence"/>
</dbReference>
<dbReference type="GO" id="GO:0004674">
    <property type="term" value="F:protein serine/threonine kinase activity"/>
    <property type="evidence" value="ECO:0007669"/>
    <property type="project" value="UniProtKB-KW"/>
</dbReference>
<comment type="catalytic activity">
    <reaction evidence="14">
        <text>L-seryl-[protein] + ATP = O-phospho-L-seryl-[protein] + ADP + H(+)</text>
        <dbReference type="Rhea" id="RHEA:17989"/>
        <dbReference type="Rhea" id="RHEA-COMP:9863"/>
        <dbReference type="Rhea" id="RHEA-COMP:11604"/>
        <dbReference type="ChEBI" id="CHEBI:15378"/>
        <dbReference type="ChEBI" id="CHEBI:29999"/>
        <dbReference type="ChEBI" id="CHEBI:30616"/>
        <dbReference type="ChEBI" id="CHEBI:83421"/>
        <dbReference type="ChEBI" id="CHEBI:456216"/>
        <dbReference type="EC" id="2.7.11.1"/>
    </reaction>
</comment>
<dbReference type="Pfam" id="PF00069">
    <property type="entry name" value="Pkinase"/>
    <property type="match status" value="1"/>
</dbReference>
<dbReference type="PROSITE" id="PS00108">
    <property type="entry name" value="PROTEIN_KINASE_ST"/>
    <property type="match status" value="1"/>
</dbReference>
<evidence type="ECO:0000256" key="8">
    <source>
        <dbReference type="ARBA" id="ARBA00022777"/>
    </source>
</evidence>
<keyword evidence="8" id="KW-0418">Kinase</keyword>
<dbReference type="Pfam" id="PF14380">
    <property type="entry name" value="WAK_assoc"/>
    <property type="match status" value="2"/>
</dbReference>
<evidence type="ECO:0000256" key="12">
    <source>
        <dbReference type="ARBA" id="ARBA00023180"/>
    </source>
</evidence>
<dbReference type="InterPro" id="IPR011009">
    <property type="entry name" value="Kinase-like_dom_sf"/>
</dbReference>
<feature type="domain" description="Protein kinase" evidence="17">
    <location>
        <begin position="417"/>
        <end position="743"/>
    </location>
</feature>
<feature type="transmembrane region" description="Helical" evidence="15">
    <location>
        <begin position="481"/>
        <end position="508"/>
    </location>
</feature>
<evidence type="ECO:0000256" key="4">
    <source>
        <dbReference type="ARBA" id="ARBA00022679"/>
    </source>
</evidence>
<evidence type="ECO:0000313" key="18">
    <source>
        <dbReference type="EMBL" id="KAK9926336.1"/>
    </source>
</evidence>
<evidence type="ECO:0000256" key="9">
    <source>
        <dbReference type="ARBA" id="ARBA00022840"/>
    </source>
</evidence>
<keyword evidence="7" id="KW-0547">Nucleotide-binding</keyword>
<evidence type="ECO:0000256" key="7">
    <source>
        <dbReference type="ARBA" id="ARBA00022741"/>
    </source>
</evidence>
<evidence type="ECO:0000256" key="13">
    <source>
        <dbReference type="ARBA" id="ARBA00047899"/>
    </source>
</evidence>
<keyword evidence="12" id="KW-0325">Glycoprotein</keyword>
<dbReference type="PANTHER" id="PTHR27009">
    <property type="entry name" value="RUST RESISTANCE KINASE LR10-RELATED"/>
    <property type="match status" value="1"/>
</dbReference>
<dbReference type="PROSITE" id="PS50011">
    <property type="entry name" value="PROTEIN_KINASE_DOM"/>
    <property type="match status" value="1"/>
</dbReference>
<keyword evidence="5 15" id="KW-0812">Transmembrane</keyword>
<dbReference type="EC" id="2.7.11.1" evidence="2"/>
<protein>
    <recommendedName>
        <fullName evidence="2">non-specific serine/threonine protein kinase</fullName>
        <ecNumber evidence="2">2.7.11.1</ecNumber>
    </recommendedName>
</protein>
<name>A0AAW1WRQ0_RUBAR</name>
<dbReference type="InterPro" id="IPR025287">
    <property type="entry name" value="WAK_GUB"/>
</dbReference>
<comment type="catalytic activity">
    <reaction evidence="13">
        <text>L-threonyl-[protein] + ATP = O-phospho-L-threonyl-[protein] + ADP + H(+)</text>
        <dbReference type="Rhea" id="RHEA:46608"/>
        <dbReference type="Rhea" id="RHEA-COMP:11060"/>
        <dbReference type="Rhea" id="RHEA-COMP:11605"/>
        <dbReference type="ChEBI" id="CHEBI:15378"/>
        <dbReference type="ChEBI" id="CHEBI:30013"/>
        <dbReference type="ChEBI" id="CHEBI:30616"/>
        <dbReference type="ChEBI" id="CHEBI:61977"/>
        <dbReference type="ChEBI" id="CHEBI:456216"/>
        <dbReference type="EC" id="2.7.11.1"/>
    </reaction>
</comment>
<dbReference type="SUPFAM" id="SSF56112">
    <property type="entry name" value="Protein kinase-like (PK-like)"/>
    <property type="match status" value="1"/>
</dbReference>
<keyword evidence="9" id="KW-0067">ATP-binding</keyword>
<dbReference type="AlphaFoldDB" id="A0AAW1WRQ0"/>
<evidence type="ECO:0000259" key="17">
    <source>
        <dbReference type="PROSITE" id="PS50011"/>
    </source>
</evidence>
<dbReference type="FunFam" id="1.10.510.10:FF:000590">
    <property type="entry name" value="PR5-like receptor kinase"/>
    <property type="match status" value="1"/>
</dbReference>
<feature type="signal peptide" evidence="16">
    <location>
        <begin position="1"/>
        <end position="27"/>
    </location>
</feature>
<dbReference type="InterPro" id="IPR045874">
    <property type="entry name" value="LRK10/LRL21-25-like"/>
</dbReference>
<keyword evidence="10 15" id="KW-1133">Transmembrane helix</keyword>
<keyword evidence="6 16" id="KW-0732">Signal</keyword>
<dbReference type="Pfam" id="PF13947">
    <property type="entry name" value="GUB_WAK_bind"/>
    <property type="match status" value="1"/>
</dbReference>